<dbReference type="Gene3D" id="3.90.1140.10">
    <property type="entry name" value="Cyclic phosphodiesterase"/>
    <property type="match status" value="1"/>
</dbReference>
<dbReference type="GO" id="GO:0005634">
    <property type="term" value="C:nucleus"/>
    <property type="evidence" value="ECO:0007669"/>
    <property type="project" value="TreeGrafter"/>
</dbReference>
<gene>
    <name evidence="8" type="ORF">CcaverHIS019_0212280</name>
</gene>
<evidence type="ECO:0000313" key="8">
    <source>
        <dbReference type="EMBL" id="BEI89866.1"/>
    </source>
</evidence>
<evidence type="ECO:0000256" key="3">
    <source>
        <dbReference type="ARBA" id="ARBA00023239"/>
    </source>
</evidence>
<evidence type="ECO:0000256" key="5">
    <source>
        <dbReference type="ARBA" id="ARBA00029543"/>
    </source>
</evidence>
<dbReference type="GeneID" id="85493737"/>
<dbReference type="PANTHER" id="PTHR13522">
    <property type="entry name" value="U6 SNRNA PHOSPHODIESTERASE 1"/>
    <property type="match status" value="1"/>
</dbReference>
<evidence type="ECO:0000256" key="2">
    <source>
        <dbReference type="ARBA" id="ARBA00022801"/>
    </source>
</evidence>
<dbReference type="GO" id="GO:0034477">
    <property type="term" value="P:U6 snRNA 3'-end processing"/>
    <property type="evidence" value="ECO:0007669"/>
    <property type="project" value="InterPro"/>
</dbReference>
<organism evidence="8 9">
    <name type="scientific">Cutaneotrichosporon cavernicola</name>
    <dbReference type="NCBI Taxonomy" id="279322"/>
    <lineage>
        <taxon>Eukaryota</taxon>
        <taxon>Fungi</taxon>
        <taxon>Dikarya</taxon>
        <taxon>Basidiomycota</taxon>
        <taxon>Agaricomycotina</taxon>
        <taxon>Tremellomycetes</taxon>
        <taxon>Trichosporonales</taxon>
        <taxon>Trichosporonaceae</taxon>
        <taxon>Cutaneotrichosporon</taxon>
    </lineage>
</organism>
<dbReference type="EMBL" id="AP028213">
    <property type="protein sequence ID" value="BEI89866.1"/>
    <property type="molecule type" value="Genomic_DNA"/>
</dbReference>
<keyword evidence="9" id="KW-1185">Reference proteome</keyword>
<feature type="compositionally biased region" description="Low complexity" evidence="7">
    <location>
        <begin position="56"/>
        <end position="67"/>
    </location>
</feature>
<protein>
    <recommendedName>
        <fullName evidence="5">U6 snRNA phosphodiesterase 1</fullName>
    </recommendedName>
    <alternativeName>
        <fullName evidence="6">3'-5' RNA exonuclease USB1</fullName>
    </alternativeName>
</protein>
<dbReference type="PANTHER" id="PTHR13522:SF3">
    <property type="entry name" value="U6 SNRNA PHOSPHODIESTERASE 1"/>
    <property type="match status" value="1"/>
</dbReference>
<keyword evidence="3" id="KW-0456">Lyase</keyword>
<evidence type="ECO:0000256" key="1">
    <source>
        <dbReference type="ARBA" id="ARBA00022722"/>
    </source>
</evidence>
<dbReference type="KEGG" id="ccac:CcaHIS019_0212280"/>
<dbReference type="Proteomes" id="UP001233271">
    <property type="component" value="Chromosome 2"/>
</dbReference>
<reference evidence="8" key="1">
    <citation type="journal article" date="2023" name="BMC Genomics">
        <title>Chromosome-level genome assemblies of Cutaneotrichosporon spp. (Trichosporonales, Basidiomycota) reveal imbalanced evolution between nucleotide sequences and chromosome synteny.</title>
        <authorList>
            <person name="Kobayashi Y."/>
            <person name="Kayamori A."/>
            <person name="Aoki K."/>
            <person name="Shiwa Y."/>
            <person name="Matsutani M."/>
            <person name="Fujita N."/>
            <person name="Sugita T."/>
            <person name="Iwasaki W."/>
            <person name="Tanaka N."/>
            <person name="Takashima M."/>
        </authorList>
    </citation>
    <scope>NUCLEOTIDE SEQUENCE</scope>
    <source>
        <strain evidence="8">HIS019</strain>
    </source>
</reference>
<keyword evidence="4" id="KW-0539">Nucleus</keyword>
<proteinExistence type="predicted"/>
<dbReference type="RefSeq" id="XP_060455132.1">
    <property type="nucleotide sequence ID" value="XM_060598327.1"/>
</dbReference>
<sequence>MLGLGLEYLSSSDDSDRERKVSSSSPSATEKAPVEKPAPGLKRIRKLPSLPSTFDSASAAHNNPSAHQGRVRSRPFADGDYYAHVYVELDVSAPLRRTIDATLAEASSTCEVHALVPTDGKLHVSLSHPLPLRRDAVKSFPSTLSRTLSGAGAFSLSLAGAPVVYYNTLGGPTQAAGRGKPTPGARAFLGLRVGAGARELADLLGKQEGVLAKMHLPLYHAQPEFHASFGWALCPSPQEGGDINPEATPFPVGLVARLAQHTDPVLAEHPGWHVGALCVKVAKDVTRIQL</sequence>
<evidence type="ECO:0000256" key="4">
    <source>
        <dbReference type="ARBA" id="ARBA00023242"/>
    </source>
</evidence>
<evidence type="ECO:0000256" key="6">
    <source>
        <dbReference type="ARBA" id="ARBA00030030"/>
    </source>
</evidence>
<dbReference type="InterPro" id="IPR027521">
    <property type="entry name" value="Usb1"/>
</dbReference>
<dbReference type="GO" id="GO:0000175">
    <property type="term" value="F:3'-5'-RNA exonuclease activity"/>
    <property type="evidence" value="ECO:0007669"/>
    <property type="project" value="TreeGrafter"/>
</dbReference>
<name>A0AA48IEN4_9TREE</name>
<dbReference type="GO" id="GO:0016829">
    <property type="term" value="F:lyase activity"/>
    <property type="evidence" value="ECO:0007669"/>
    <property type="project" value="UniProtKB-KW"/>
</dbReference>
<accession>A0AA48IEN4</accession>
<keyword evidence="2" id="KW-0378">Hydrolase</keyword>
<dbReference type="Pfam" id="PF09749">
    <property type="entry name" value="HVSL"/>
    <property type="match status" value="1"/>
</dbReference>
<evidence type="ECO:0000313" key="9">
    <source>
        <dbReference type="Proteomes" id="UP001233271"/>
    </source>
</evidence>
<evidence type="ECO:0000256" key="7">
    <source>
        <dbReference type="SAM" id="MobiDB-lite"/>
    </source>
</evidence>
<dbReference type="AlphaFoldDB" id="A0AA48IEN4"/>
<keyword evidence="1" id="KW-0540">Nuclease</keyword>
<feature type="region of interest" description="Disordered" evidence="7">
    <location>
        <begin position="1"/>
        <end position="73"/>
    </location>
</feature>